<name>V9FVB5_PHYNI</name>
<dbReference type="CDD" id="cd14686">
    <property type="entry name" value="bZIP"/>
    <property type="match status" value="1"/>
</dbReference>
<evidence type="ECO:0000313" key="1">
    <source>
        <dbReference type="EMBL" id="ETI55430.1"/>
    </source>
</evidence>
<dbReference type="EMBL" id="ANIZ01000308">
    <property type="protein sequence ID" value="ETI55430.1"/>
    <property type="molecule type" value="Genomic_DNA"/>
</dbReference>
<gene>
    <name evidence="1" type="ORF">F443_01857</name>
</gene>
<dbReference type="AlphaFoldDB" id="V9FVB5"/>
<comment type="caution">
    <text evidence="1">The sequence shown here is derived from an EMBL/GenBank/DDBJ whole genome shotgun (WGS) entry which is preliminary data.</text>
</comment>
<accession>V9FVB5</accession>
<evidence type="ECO:0008006" key="3">
    <source>
        <dbReference type="Google" id="ProtNLM"/>
    </source>
</evidence>
<feature type="non-terminal residue" evidence="1">
    <location>
        <position position="1"/>
    </location>
</feature>
<sequence>LRSAYGQQAIQVMTSSLHPPTSYSLRDVVIGSVVDRVALHHSKMGLSFLADPEPEPRSATELHFSNQKQFPRLTTTTSENTTELSFKQPGVFIRRVKRRISTSRREQCRINQARYRSRQREHEKTISSSICRLRVDIRDLKIRRQDLKRRSRSCNNVWSAAIEYFRLFQRGFMAPLQMSVGPGVSYPSLDANTKTSITAEERPHQPHAQIDFLRETMAHDMTDGVVCGVEALLQNWKLLSFYHGDVYVQLQRLDHVTKDSLQATITVSLTITESTLQNLYPHLLDSTARDIDDGQRPSLAAKLLNQRIVVHGSVRFDWDEANSRVMRLESKLDLLSPILKLLGSLEAVALVFDSALVTPEGRFLSEDLSCDSRLS</sequence>
<dbReference type="HOGENOM" id="CLU_051444_2_0_1"/>
<keyword evidence="2" id="KW-1185">Reference proteome</keyword>
<protein>
    <recommendedName>
        <fullName evidence="3">BZIP domain-containing protein</fullName>
    </recommendedName>
</protein>
<evidence type="ECO:0000313" key="2">
    <source>
        <dbReference type="Proteomes" id="UP000018721"/>
    </source>
</evidence>
<proteinExistence type="predicted"/>
<dbReference type="OrthoDB" id="127326at2759"/>
<dbReference type="eggNOG" id="ENOG502R9ID">
    <property type="taxonomic scope" value="Eukaryota"/>
</dbReference>
<reference evidence="1 2" key="1">
    <citation type="submission" date="2013-11" db="EMBL/GenBank/DDBJ databases">
        <title>The Genome Sequence of Phytophthora parasitica P1569.</title>
        <authorList>
            <consortium name="The Broad Institute Genomics Platform"/>
            <person name="Russ C."/>
            <person name="Tyler B."/>
            <person name="Panabieres F."/>
            <person name="Shan W."/>
            <person name="Tripathy S."/>
            <person name="Grunwald N."/>
            <person name="Machado M."/>
            <person name="Johnson C.S."/>
            <person name="Arredondo F."/>
            <person name="Hong C."/>
            <person name="Coffey M."/>
            <person name="Young S.K."/>
            <person name="Zeng Q."/>
            <person name="Gargeya S."/>
            <person name="Fitzgerald M."/>
            <person name="Abouelleil A."/>
            <person name="Alvarado L."/>
            <person name="Chapman S.B."/>
            <person name="Gainer-Dewar J."/>
            <person name="Goldberg J."/>
            <person name="Griggs A."/>
            <person name="Gujja S."/>
            <person name="Hansen M."/>
            <person name="Howarth C."/>
            <person name="Imamovic A."/>
            <person name="Ireland A."/>
            <person name="Larimer J."/>
            <person name="McCowan C."/>
            <person name="Murphy C."/>
            <person name="Pearson M."/>
            <person name="Poon T.W."/>
            <person name="Priest M."/>
            <person name="Roberts A."/>
            <person name="Saif S."/>
            <person name="Shea T."/>
            <person name="Sykes S."/>
            <person name="Wortman J."/>
            <person name="Nusbaum C."/>
            <person name="Birren B."/>
        </authorList>
    </citation>
    <scope>NUCLEOTIDE SEQUENCE [LARGE SCALE GENOMIC DNA]</scope>
    <source>
        <strain evidence="1 2">P1569</strain>
    </source>
</reference>
<dbReference type="Proteomes" id="UP000018721">
    <property type="component" value="Unassembled WGS sequence"/>
</dbReference>
<organism evidence="1 2">
    <name type="scientific">Phytophthora nicotianae P1569</name>
    <dbReference type="NCBI Taxonomy" id="1317065"/>
    <lineage>
        <taxon>Eukaryota</taxon>
        <taxon>Sar</taxon>
        <taxon>Stramenopiles</taxon>
        <taxon>Oomycota</taxon>
        <taxon>Peronosporomycetes</taxon>
        <taxon>Peronosporales</taxon>
        <taxon>Peronosporaceae</taxon>
        <taxon>Phytophthora</taxon>
    </lineage>
</organism>